<dbReference type="SUPFAM" id="SSF55221">
    <property type="entry name" value="Yeast killer toxins"/>
    <property type="match status" value="1"/>
</dbReference>
<feature type="signal peptide" evidence="1">
    <location>
        <begin position="1"/>
        <end position="17"/>
    </location>
</feature>
<dbReference type="Pfam" id="PF09044">
    <property type="entry name" value="Kp4"/>
    <property type="match status" value="1"/>
</dbReference>
<evidence type="ECO:0000313" key="3">
    <source>
        <dbReference type="EMBL" id="PWI68624.1"/>
    </source>
</evidence>
<dbReference type="Gene3D" id="3.30.430.10">
    <property type="entry name" value="Killer Toxin P4, subunit A"/>
    <property type="match status" value="1"/>
</dbReference>
<evidence type="ECO:0000313" key="4">
    <source>
        <dbReference type="Proteomes" id="UP000245956"/>
    </source>
</evidence>
<dbReference type="EMBL" id="LCWV01000014">
    <property type="protein sequence ID" value="PWI68624.1"/>
    <property type="molecule type" value="Genomic_DNA"/>
</dbReference>
<dbReference type="Proteomes" id="UP000245956">
    <property type="component" value="Unassembled WGS sequence"/>
</dbReference>
<name>A0A2U3E2B7_PURLI</name>
<protein>
    <recommendedName>
        <fullName evidence="2">Killer toxin Kp4 domain-containing protein</fullName>
    </recommendedName>
</protein>
<reference evidence="3 4" key="1">
    <citation type="journal article" date="2016" name="Front. Microbiol.">
        <title>Genome and transcriptome sequences reveal the specific parasitism of the nematophagous Purpureocillium lilacinum 36-1.</title>
        <authorList>
            <person name="Xie J."/>
            <person name="Li S."/>
            <person name="Mo C."/>
            <person name="Xiao X."/>
            <person name="Peng D."/>
            <person name="Wang G."/>
            <person name="Xiao Y."/>
        </authorList>
    </citation>
    <scope>NUCLEOTIDE SEQUENCE [LARGE SCALE GENOMIC DNA]</scope>
    <source>
        <strain evidence="3 4">36-1</strain>
    </source>
</reference>
<dbReference type="InterPro" id="IPR011329">
    <property type="entry name" value="Killer_tox_Kp4/SMK"/>
</dbReference>
<dbReference type="GO" id="GO:0005576">
    <property type="term" value="C:extracellular region"/>
    <property type="evidence" value="ECO:0007669"/>
    <property type="project" value="InterPro"/>
</dbReference>
<comment type="caution">
    <text evidence="3">The sequence shown here is derived from an EMBL/GenBank/DDBJ whole genome shotgun (WGS) entry which is preliminary data.</text>
</comment>
<organism evidence="3 4">
    <name type="scientific">Purpureocillium lilacinum</name>
    <name type="common">Paecilomyces lilacinus</name>
    <dbReference type="NCBI Taxonomy" id="33203"/>
    <lineage>
        <taxon>Eukaryota</taxon>
        <taxon>Fungi</taxon>
        <taxon>Dikarya</taxon>
        <taxon>Ascomycota</taxon>
        <taxon>Pezizomycotina</taxon>
        <taxon>Sordariomycetes</taxon>
        <taxon>Hypocreomycetidae</taxon>
        <taxon>Hypocreales</taxon>
        <taxon>Ophiocordycipitaceae</taxon>
        <taxon>Purpureocillium</taxon>
    </lineage>
</organism>
<keyword evidence="1" id="KW-0732">Signal</keyword>
<gene>
    <name evidence="3" type="ORF">PCL_01713</name>
</gene>
<dbReference type="AlphaFoldDB" id="A0A2U3E2B7"/>
<proteinExistence type="predicted"/>
<feature type="domain" description="Killer toxin Kp4" evidence="2">
    <location>
        <begin position="7"/>
        <end position="93"/>
    </location>
</feature>
<feature type="chain" id="PRO_5015502342" description="Killer toxin Kp4 domain-containing protein" evidence="1">
    <location>
        <begin position="18"/>
        <end position="176"/>
    </location>
</feature>
<accession>A0A2U3E2B7</accession>
<dbReference type="InterPro" id="IPR015131">
    <property type="entry name" value="Killer_tox_Kp4"/>
</dbReference>
<evidence type="ECO:0000256" key="1">
    <source>
        <dbReference type="SAM" id="SignalP"/>
    </source>
</evidence>
<evidence type="ECO:0000259" key="2">
    <source>
        <dbReference type="Pfam" id="PF09044"/>
    </source>
</evidence>
<sequence length="176" mass="18452">MKSTTAFIFALAASANALGINCRGSGLCPSDGAAGNLINLKAIVDGIQPRGRSYSTGQQIACTGSLCAFYQNGATGTAEQASGFMQALLDHGFSTIPVPPRGARHSAVPTRHFASLQLRRYGRHRQDRQGALPLEEYHAGREADDAVGVSWMGGARALPYAAHGPQSATLGMPMDH</sequence>